<sequence>MSIAPQIVEVDGRRWRLLPESSPLPQAARVQALARAQLIDELTGEPPPGRAMVVSRTPGARSAAGEGGHIGLSGRPATLFPAAWPLVPPFPRLALEARLPAFLPVTLATDLVAQPAWPDAFLLHDFLQVALHRQPTLLSGRVASRTTGPVAGAAVEVTEIWTSFAAIGLAGLAPNALSLRAGLYADRPAGAALRRRTLTLQAPVRTLLRHAHAGETAIRLSDRQGLILNRPLAIEPGDPEREEYILIAAIDTGAAADLPAEVTLAHPLARAHDAGTTVQRTTFAAPGPANAITRAARRGDLSLFANGLNGIAPATPTIEVTGGGVPAEYHGIAPWRTTSDAEGAFRLPPIHRVAHLRLRASGGGQPVPAEIIVSLTSPGEAAADLLFP</sequence>
<protein>
    <submittedName>
        <fullName evidence="1">Uncharacterized protein</fullName>
    </submittedName>
</protein>
<proteinExistence type="predicted"/>
<dbReference type="EMBL" id="BMKW01000008">
    <property type="protein sequence ID" value="GGJ24122.1"/>
    <property type="molecule type" value="Genomic_DNA"/>
</dbReference>
<accession>A0A917NRY4</accession>
<comment type="caution">
    <text evidence="1">The sequence shown here is derived from an EMBL/GenBank/DDBJ whole genome shotgun (WGS) entry which is preliminary data.</text>
</comment>
<reference evidence="1" key="2">
    <citation type="submission" date="2020-09" db="EMBL/GenBank/DDBJ databases">
        <authorList>
            <person name="Sun Q."/>
            <person name="Zhou Y."/>
        </authorList>
    </citation>
    <scope>NUCLEOTIDE SEQUENCE</scope>
    <source>
        <strain evidence="1">CGMCC 1.3617</strain>
    </source>
</reference>
<dbReference type="AlphaFoldDB" id="A0A917NRY4"/>
<name>A0A917NRY4_9PROT</name>
<evidence type="ECO:0000313" key="1">
    <source>
        <dbReference type="EMBL" id="GGJ24122.1"/>
    </source>
</evidence>
<reference evidence="1" key="1">
    <citation type="journal article" date="2014" name="Int. J. Syst. Evol. Microbiol.">
        <title>Complete genome sequence of Corynebacterium casei LMG S-19264T (=DSM 44701T), isolated from a smear-ripened cheese.</title>
        <authorList>
            <consortium name="US DOE Joint Genome Institute (JGI-PGF)"/>
            <person name="Walter F."/>
            <person name="Albersmeier A."/>
            <person name="Kalinowski J."/>
            <person name="Ruckert C."/>
        </authorList>
    </citation>
    <scope>NUCLEOTIDE SEQUENCE</scope>
    <source>
        <strain evidence="1">CGMCC 1.3617</strain>
    </source>
</reference>
<organism evidence="1 2">
    <name type="scientific">Neoroseomonas lacus</name>
    <dbReference type="NCBI Taxonomy" id="287609"/>
    <lineage>
        <taxon>Bacteria</taxon>
        <taxon>Pseudomonadati</taxon>
        <taxon>Pseudomonadota</taxon>
        <taxon>Alphaproteobacteria</taxon>
        <taxon>Acetobacterales</taxon>
        <taxon>Acetobacteraceae</taxon>
        <taxon>Neoroseomonas</taxon>
    </lineage>
</organism>
<keyword evidence="2" id="KW-1185">Reference proteome</keyword>
<dbReference type="Proteomes" id="UP000661507">
    <property type="component" value="Unassembled WGS sequence"/>
</dbReference>
<dbReference type="RefSeq" id="WP_188968744.1">
    <property type="nucleotide sequence ID" value="NZ_BMKW01000008.1"/>
</dbReference>
<gene>
    <name evidence="1" type="ORF">GCM10011320_34240</name>
</gene>
<evidence type="ECO:0000313" key="2">
    <source>
        <dbReference type="Proteomes" id="UP000661507"/>
    </source>
</evidence>